<protein>
    <submittedName>
        <fullName evidence="2">Uncharacterized protein</fullName>
    </submittedName>
</protein>
<gene>
    <name evidence="2" type="ORF">CURHAP_LOCUS25985</name>
</gene>
<feature type="region of interest" description="Disordered" evidence="1">
    <location>
        <begin position="27"/>
        <end position="49"/>
    </location>
</feature>
<evidence type="ECO:0000313" key="3">
    <source>
        <dbReference type="Proteomes" id="UP000507222"/>
    </source>
</evidence>
<proteinExistence type="predicted"/>
<name>A0A6J5UKW2_PRUAR</name>
<evidence type="ECO:0000313" key="2">
    <source>
        <dbReference type="EMBL" id="CAB4276751.1"/>
    </source>
</evidence>
<sequence>MPHPLQIHTEGNADASDLSVLPSVVGEEATEVGSEKSEGVLGEGGALSL</sequence>
<accession>A0A6J5UKW2</accession>
<dbReference type="Proteomes" id="UP000507222">
    <property type="component" value="Unassembled WGS sequence"/>
</dbReference>
<dbReference type="AlphaFoldDB" id="A0A6J5UKW2"/>
<reference evidence="2 3" key="1">
    <citation type="submission" date="2020-05" db="EMBL/GenBank/DDBJ databases">
        <authorList>
            <person name="Campoy J."/>
            <person name="Schneeberger K."/>
            <person name="Spophaly S."/>
        </authorList>
    </citation>
    <scope>NUCLEOTIDE SEQUENCE [LARGE SCALE GENOMIC DNA]</scope>
    <source>
        <strain evidence="2">PruArmRojPasFocal</strain>
    </source>
</reference>
<organism evidence="2 3">
    <name type="scientific">Prunus armeniaca</name>
    <name type="common">Apricot</name>
    <name type="synonym">Armeniaca vulgaris</name>
    <dbReference type="NCBI Taxonomy" id="36596"/>
    <lineage>
        <taxon>Eukaryota</taxon>
        <taxon>Viridiplantae</taxon>
        <taxon>Streptophyta</taxon>
        <taxon>Embryophyta</taxon>
        <taxon>Tracheophyta</taxon>
        <taxon>Spermatophyta</taxon>
        <taxon>Magnoliopsida</taxon>
        <taxon>eudicotyledons</taxon>
        <taxon>Gunneridae</taxon>
        <taxon>Pentapetalae</taxon>
        <taxon>rosids</taxon>
        <taxon>fabids</taxon>
        <taxon>Rosales</taxon>
        <taxon>Rosaceae</taxon>
        <taxon>Amygdaloideae</taxon>
        <taxon>Amygdaleae</taxon>
        <taxon>Prunus</taxon>
    </lineage>
</organism>
<dbReference type="EMBL" id="CAEKDK010000004">
    <property type="protein sequence ID" value="CAB4276751.1"/>
    <property type="molecule type" value="Genomic_DNA"/>
</dbReference>
<feature type="region of interest" description="Disordered" evidence="1">
    <location>
        <begin position="1"/>
        <end position="20"/>
    </location>
</feature>
<evidence type="ECO:0000256" key="1">
    <source>
        <dbReference type="SAM" id="MobiDB-lite"/>
    </source>
</evidence>